<evidence type="ECO:0008006" key="6">
    <source>
        <dbReference type="Google" id="ProtNLM"/>
    </source>
</evidence>
<dbReference type="InterPro" id="IPR011249">
    <property type="entry name" value="Metalloenz_LuxS/M16"/>
</dbReference>
<sequence length="423" mass="48056">MYDILSVYLENGLRVIMHKIPHVRTMACGIWIKQGSKHESDEQNGLSHLIEHLMINIENDNNPRFKKLINEVSSEGIVYNAGTTKETTSYYFTGLSNMLEKCIETLSTIVIDNKTFTKELIENEKKVVTQETISFYSSFNQIKERTSQSLWGNVGVGRIIVGNIENVNNAKSDDLENIVKDSYTPENTTLVIVGGIDYQKTLDIIEENFTRWEDTQTRKYKEIVDSEPGIYFNSNRSGKSTAISIGFRTPSYMDAERTNIDIIAKILGDVSLESRLVQEIRMKKGLAYSIGAFTSFYENRGTLGFTAVCENESVNEVVKIMMDEFHKVKNEGFTDKEINRVKKVLETRTLLDLDDLTSQLKFLGKCSSNGQLFSLEQEIRNIKKINNESLYNTVQDIFVEEKMGLAAIGNCDVDQVISLLKLN</sequence>
<dbReference type="STRING" id="318464.IO99_12855"/>
<proteinExistence type="inferred from homology"/>
<reference evidence="4 5" key="1">
    <citation type="submission" date="2014-07" db="EMBL/GenBank/DDBJ databases">
        <title>Draft genome of Clostridium sulfidigenes 113A isolated from sediments associated with methane hydrate from Krishna Godavari basin.</title>
        <authorList>
            <person name="Honkalas V.S."/>
            <person name="Dabir A.P."/>
            <person name="Arora P."/>
            <person name="Dhakephalkar P.K."/>
        </authorList>
    </citation>
    <scope>NUCLEOTIDE SEQUENCE [LARGE SCALE GENOMIC DNA]</scope>
    <source>
        <strain evidence="4 5">113A</strain>
    </source>
</reference>
<dbReference type="InterPro" id="IPR011765">
    <property type="entry name" value="Pept_M16_N"/>
</dbReference>
<dbReference type="Gene3D" id="3.30.830.10">
    <property type="entry name" value="Metalloenzyme, LuxS/M16 peptidase-like"/>
    <property type="match status" value="2"/>
</dbReference>
<accession>A0A084JA04</accession>
<protein>
    <recommendedName>
        <fullName evidence="6">Peptidase M16</fullName>
    </recommendedName>
</protein>
<feature type="domain" description="Peptidase M16 C-terminal" evidence="3">
    <location>
        <begin position="172"/>
        <end position="345"/>
    </location>
</feature>
<organism evidence="4 5">
    <name type="scientific">Clostridium sulfidigenes</name>
    <dbReference type="NCBI Taxonomy" id="318464"/>
    <lineage>
        <taxon>Bacteria</taxon>
        <taxon>Bacillati</taxon>
        <taxon>Bacillota</taxon>
        <taxon>Clostridia</taxon>
        <taxon>Eubacteriales</taxon>
        <taxon>Clostridiaceae</taxon>
        <taxon>Clostridium</taxon>
    </lineage>
</organism>
<dbReference type="eggNOG" id="COG0612">
    <property type="taxonomic scope" value="Bacteria"/>
</dbReference>
<dbReference type="GO" id="GO:0046872">
    <property type="term" value="F:metal ion binding"/>
    <property type="evidence" value="ECO:0007669"/>
    <property type="project" value="InterPro"/>
</dbReference>
<dbReference type="RefSeq" id="WP_035133841.1">
    <property type="nucleotide sequence ID" value="NZ_JPMD01000030.1"/>
</dbReference>
<dbReference type="PANTHER" id="PTHR11851">
    <property type="entry name" value="METALLOPROTEASE"/>
    <property type="match status" value="1"/>
</dbReference>
<name>A0A084JA04_9CLOT</name>
<dbReference type="EMBL" id="JPMD01000030">
    <property type="protein sequence ID" value="KEZ85788.1"/>
    <property type="molecule type" value="Genomic_DNA"/>
</dbReference>
<dbReference type="SUPFAM" id="SSF63411">
    <property type="entry name" value="LuxS/MPP-like metallohydrolase"/>
    <property type="match status" value="2"/>
</dbReference>
<evidence type="ECO:0000259" key="2">
    <source>
        <dbReference type="Pfam" id="PF00675"/>
    </source>
</evidence>
<dbReference type="AlphaFoldDB" id="A0A084JA04"/>
<evidence type="ECO:0000256" key="1">
    <source>
        <dbReference type="ARBA" id="ARBA00007261"/>
    </source>
</evidence>
<dbReference type="InterPro" id="IPR050361">
    <property type="entry name" value="MPP/UQCRC_Complex"/>
</dbReference>
<dbReference type="Pfam" id="PF05193">
    <property type="entry name" value="Peptidase_M16_C"/>
    <property type="match status" value="1"/>
</dbReference>
<evidence type="ECO:0000313" key="5">
    <source>
        <dbReference type="Proteomes" id="UP000028542"/>
    </source>
</evidence>
<gene>
    <name evidence="4" type="ORF">IO99_12855</name>
</gene>
<keyword evidence="5" id="KW-1185">Reference proteome</keyword>
<dbReference type="PANTHER" id="PTHR11851:SF49">
    <property type="entry name" value="MITOCHONDRIAL-PROCESSING PEPTIDASE SUBUNIT ALPHA"/>
    <property type="match status" value="1"/>
</dbReference>
<dbReference type="Pfam" id="PF00675">
    <property type="entry name" value="Peptidase_M16"/>
    <property type="match status" value="1"/>
</dbReference>
<evidence type="ECO:0000259" key="3">
    <source>
        <dbReference type="Pfam" id="PF05193"/>
    </source>
</evidence>
<dbReference type="InterPro" id="IPR007863">
    <property type="entry name" value="Peptidase_M16_C"/>
</dbReference>
<evidence type="ECO:0000313" key="4">
    <source>
        <dbReference type="EMBL" id="KEZ85788.1"/>
    </source>
</evidence>
<feature type="domain" description="Peptidase M16 N-terminal" evidence="2">
    <location>
        <begin position="14"/>
        <end position="139"/>
    </location>
</feature>
<comment type="similarity">
    <text evidence="1">Belongs to the peptidase M16 family.</text>
</comment>
<dbReference type="Proteomes" id="UP000028542">
    <property type="component" value="Unassembled WGS sequence"/>
</dbReference>
<comment type="caution">
    <text evidence="4">The sequence shown here is derived from an EMBL/GenBank/DDBJ whole genome shotgun (WGS) entry which is preliminary data.</text>
</comment>